<dbReference type="AlphaFoldDB" id="A0A5J5ASS3"/>
<keyword evidence="7" id="KW-0238">DNA-binding</keyword>
<evidence type="ECO:0000256" key="5">
    <source>
        <dbReference type="ARBA" id="ARBA00022989"/>
    </source>
</evidence>
<feature type="transmembrane region" description="Helical" evidence="12">
    <location>
        <begin position="117"/>
        <end position="135"/>
    </location>
</feature>
<evidence type="ECO:0000256" key="7">
    <source>
        <dbReference type="ARBA" id="ARBA00023125"/>
    </source>
</evidence>
<dbReference type="Proteomes" id="UP000325577">
    <property type="component" value="Linkage Group LG2"/>
</dbReference>
<evidence type="ECO:0000256" key="8">
    <source>
        <dbReference type="ARBA" id="ARBA00023136"/>
    </source>
</evidence>
<organism evidence="14 15">
    <name type="scientific">Nyssa sinensis</name>
    <dbReference type="NCBI Taxonomy" id="561372"/>
    <lineage>
        <taxon>Eukaryota</taxon>
        <taxon>Viridiplantae</taxon>
        <taxon>Streptophyta</taxon>
        <taxon>Embryophyta</taxon>
        <taxon>Tracheophyta</taxon>
        <taxon>Spermatophyta</taxon>
        <taxon>Magnoliopsida</taxon>
        <taxon>eudicotyledons</taxon>
        <taxon>Gunneridae</taxon>
        <taxon>Pentapetalae</taxon>
        <taxon>asterids</taxon>
        <taxon>Cornales</taxon>
        <taxon>Nyssaceae</taxon>
        <taxon>Nyssa</taxon>
    </lineage>
</organism>
<keyword evidence="9" id="KW-0804">Transcription</keyword>
<dbReference type="PROSITE" id="PS51005">
    <property type="entry name" value="NAC"/>
    <property type="match status" value="1"/>
</dbReference>
<dbReference type="Gene3D" id="2.170.150.80">
    <property type="entry name" value="NAC domain"/>
    <property type="match status" value="1"/>
</dbReference>
<dbReference type="OrthoDB" id="1880352at2759"/>
<keyword evidence="5 12" id="KW-1133">Transmembrane helix</keyword>
<dbReference type="PANTHER" id="PTHR32285:SF11">
    <property type="entry name" value="PROTEIN TRICHOME BIREFRINGENCE-LIKE 34"/>
    <property type="match status" value="1"/>
</dbReference>
<dbReference type="InterPro" id="IPR029962">
    <property type="entry name" value="TBL"/>
</dbReference>
<keyword evidence="4" id="KW-0735">Signal-anchor</keyword>
<comment type="subcellular location">
    <subcellularLocation>
        <location evidence="1">Membrane</location>
        <topology evidence="1">Single-pass membrane protein</topology>
    </subcellularLocation>
</comment>
<evidence type="ECO:0000256" key="12">
    <source>
        <dbReference type="SAM" id="Phobius"/>
    </source>
</evidence>
<name>A0A5J5ASS3_9ASTE</name>
<keyword evidence="8 12" id="KW-0472">Membrane</keyword>
<dbReference type="Pfam" id="PF14416">
    <property type="entry name" value="PMR5N"/>
    <property type="match status" value="1"/>
</dbReference>
<dbReference type="GO" id="GO:0003677">
    <property type="term" value="F:DNA binding"/>
    <property type="evidence" value="ECO:0007669"/>
    <property type="project" value="UniProtKB-KW"/>
</dbReference>
<dbReference type="GO" id="GO:0006355">
    <property type="term" value="P:regulation of DNA-templated transcription"/>
    <property type="evidence" value="ECO:0007669"/>
    <property type="project" value="InterPro"/>
</dbReference>
<evidence type="ECO:0000256" key="11">
    <source>
        <dbReference type="SAM" id="MobiDB-lite"/>
    </source>
</evidence>
<sequence>MSSTIKGYLGSRMTFSAITILGKPEKSLVLDGDPSLHATKSSPGDGRRPPQTGLRVGCPATASPPTSSTEGSTAAKPIQSSETWFETLKISADHRPRQKKMKGKYVPNGHPNVGIKFGFHSLTVLFFVVFVVVAFKTTRECRRLWDDQNASKNIDDSFLGCNLYSGKWVYDNKSYPLYKGLQCSFMDDGMACEKFGRKDPNYRHWRWQPHDCDLPSNVGEAEEQKACVPFKSVQFNGSLVTFKATEYNATIDFYWAPLLVESNCDDPRLHRTSDRIVRIGEIEKHARHWNDADILVFNSYIWWRLLKLKALWGSFESPDGIYKEVEMLDAYEMALKTWSDWLDIHVNRTKTKLFFVSMSPTHNRAEEWGMATGQNCYNETEPITKEGYWGGDSDPRMMRIVEATINKLKTRGLKASGSIQLKKELLNFYLRNIATGKRLRFDIIGFLNIYHHEPWELPGLAKTGEREWYFFVPRDRKHGHGGRPNRTTERGFWKATGSDRPIRSLSDPKNILGLRKTLVFYTGRAPRGCKTDWVMNEYRLLDSCSSPKEDIVLCKIYRKATSLKVLEQKAAMEEQSKTFHPLPSSPLMHDAFSSYDPHEICGAVPVSQDPIALKTEEGEEHVKSTVIPSSSLGLGSVKENLTELQVPKFSMELTMDPTWSQLRSPWLDIWSPYANVLNF</sequence>
<dbReference type="InterPro" id="IPR036093">
    <property type="entry name" value="NAC_dom_sf"/>
</dbReference>
<dbReference type="GO" id="GO:0016413">
    <property type="term" value="F:O-acetyltransferase activity"/>
    <property type="evidence" value="ECO:0007669"/>
    <property type="project" value="InterPro"/>
</dbReference>
<evidence type="ECO:0000313" key="14">
    <source>
        <dbReference type="EMBL" id="KAA8532051.1"/>
    </source>
</evidence>
<evidence type="ECO:0000313" key="15">
    <source>
        <dbReference type="Proteomes" id="UP000325577"/>
    </source>
</evidence>
<keyword evidence="15" id="KW-1185">Reference proteome</keyword>
<dbReference type="InterPro" id="IPR003441">
    <property type="entry name" value="NAC-dom"/>
</dbReference>
<dbReference type="GO" id="GO:0016020">
    <property type="term" value="C:membrane"/>
    <property type="evidence" value="ECO:0007669"/>
    <property type="project" value="UniProtKB-SubCell"/>
</dbReference>
<protein>
    <recommendedName>
        <fullName evidence="13">NAC domain-containing protein</fullName>
    </recommendedName>
</protein>
<keyword evidence="10" id="KW-0539">Nucleus</keyword>
<dbReference type="EMBL" id="CM018043">
    <property type="protein sequence ID" value="KAA8532051.1"/>
    <property type="molecule type" value="Genomic_DNA"/>
</dbReference>
<dbReference type="GO" id="GO:0005794">
    <property type="term" value="C:Golgi apparatus"/>
    <property type="evidence" value="ECO:0007669"/>
    <property type="project" value="TreeGrafter"/>
</dbReference>
<comment type="similarity">
    <text evidence="2">Belongs to the PC-esterase family. TBL subfamily.</text>
</comment>
<evidence type="ECO:0000256" key="3">
    <source>
        <dbReference type="ARBA" id="ARBA00022692"/>
    </source>
</evidence>
<dbReference type="PANTHER" id="PTHR32285">
    <property type="entry name" value="PROTEIN TRICHOME BIREFRINGENCE-LIKE 9-RELATED"/>
    <property type="match status" value="1"/>
</dbReference>
<feature type="compositionally biased region" description="Polar residues" evidence="11">
    <location>
        <begin position="63"/>
        <end position="79"/>
    </location>
</feature>
<evidence type="ECO:0000256" key="9">
    <source>
        <dbReference type="ARBA" id="ARBA00023163"/>
    </source>
</evidence>
<evidence type="ECO:0000256" key="1">
    <source>
        <dbReference type="ARBA" id="ARBA00004167"/>
    </source>
</evidence>
<proteinExistence type="inferred from homology"/>
<accession>A0A5J5ASS3</accession>
<dbReference type="Pfam" id="PF13839">
    <property type="entry name" value="PC-Esterase"/>
    <property type="match status" value="1"/>
</dbReference>
<gene>
    <name evidence="14" type="ORF">F0562_006807</name>
</gene>
<dbReference type="InterPro" id="IPR025846">
    <property type="entry name" value="TBL_N"/>
</dbReference>
<evidence type="ECO:0000256" key="10">
    <source>
        <dbReference type="ARBA" id="ARBA00023242"/>
    </source>
</evidence>
<keyword evidence="3 12" id="KW-0812">Transmembrane</keyword>
<dbReference type="InterPro" id="IPR026057">
    <property type="entry name" value="TBL_C"/>
</dbReference>
<dbReference type="SUPFAM" id="SSF101941">
    <property type="entry name" value="NAC domain"/>
    <property type="match status" value="1"/>
</dbReference>
<feature type="domain" description="NAC" evidence="13">
    <location>
        <begin position="412"/>
        <end position="559"/>
    </location>
</feature>
<evidence type="ECO:0000256" key="2">
    <source>
        <dbReference type="ARBA" id="ARBA00007727"/>
    </source>
</evidence>
<reference evidence="14 15" key="1">
    <citation type="submission" date="2019-09" db="EMBL/GenBank/DDBJ databases">
        <title>A chromosome-level genome assembly of the Chinese tupelo Nyssa sinensis.</title>
        <authorList>
            <person name="Yang X."/>
            <person name="Kang M."/>
            <person name="Yang Y."/>
            <person name="Xiong H."/>
            <person name="Wang M."/>
            <person name="Zhang Z."/>
            <person name="Wang Z."/>
            <person name="Wu H."/>
            <person name="Ma T."/>
            <person name="Liu J."/>
            <person name="Xi Z."/>
        </authorList>
    </citation>
    <scope>NUCLEOTIDE SEQUENCE [LARGE SCALE GENOMIC DNA]</scope>
    <source>
        <strain evidence="14">J267</strain>
        <tissue evidence="14">Leaf</tissue>
    </source>
</reference>
<evidence type="ECO:0000259" key="13">
    <source>
        <dbReference type="PROSITE" id="PS51005"/>
    </source>
</evidence>
<evidence type="ECO:0000256" key="4">
    <source>
        <dbReference type="ARBA" id="ARBA00022968"/>
    </source>
</evidence>
<keyword evidence="6" id="KW-0805">Transcription regulation</keyword>
<feature type="region of interest" description="Disordered" evidence="11">
    <location>
        <begin position="29"/>
        <end position="79"/>
    </location>
</feature>
<evidence type="ECO:0000256" key="6">
    <source>
        <dbReference type="ARBA" id="ARBA00023015"/>
    </source>
</evidence>